<dbReference type="CDD" id="cd04590">
    <property type="entry name" value="CBS_pair_CorC_HlyC_assoc"/>
    <property type="match status" value="1"/>
</dbReference>
<protein>
    <submittedName>
        <fullName evidence="14">HlyC/CorC family transporter</fullName>
    </submittedName>
    <submittedName>
        <fullName evidence="15">Putative hemolysin</fullName>
    </submittedName>
</protein>
<dbReference type="AlphaFoldDB" id="A0A1I2QIE1"/>
<evidence type="ECO:0000259" key="13">
    <source>
        <dbReference type="PROSITE" id="PS51846"/>
    </source>
</evidence>
<dbReference type="InterPro" id="IPR016169">
    <property type="entry name" value="FAD-bd_PCMH_sub2"/>
</dbReference>
<evidence type="ECO:0000256" key="8">
    <source>
        <dbReference type="ARBA" id="ARBA00023136"/>
    </source>
</evidence>
<evidence type="ECO:0000259" key="12">
    <source>
        <dbReference type="PROSITE" id="PS51371"/>
    </source>
</evidence>
<organism evidence="15 16">
    <name type="scientific">Clostridium cadaveris</name>
    <dbReference type="NCBI Taxonomy" id="1529"/>
    <lineage>
        <taxon>Bacteria</taxon>
        <taxon>Bacillati</taxon>
        <taxon>Bacillota</taxon>
        <taxon>Clostridia</taxon>
        <taxon>Eubacteriales</taxon>
        <taxon>Clostridiaceae</taxon>
        <taxon>Clostridium</taxon>
    </lineage>
</organism>
<comment type="subcellular location">
    <subcellularLocation>
        <location evidence="1">Cell membrane</location>
        <topology evidence="1">Multi-pass membrane protein</topology>
    </subcellularLocation>
</comment>
<keyword evidence="3" id="KW-1003">Cell membrane</keyword>
<feature type="transmembrane region" description="Helical" evidence="11">
    <location>
        <begin position="103"/>
        <end position="123"/>
    </location>
</feature>
<evidence type="ECO:0000313" key="15">
    <source>
        <dbReference type="EMBL" id="SFG27740.1"/>
    </source>
</evidence>
<dbReference type="SUPFAM" id="SSF56176">
    <property type="entry name" value="FAD-binding/transporter-associated domain-like"/>
    <property type="match status" value="1"/>
</dbReference>
<comment type="similarity">
    <text evidence="2">Belongs to the UPF0053 family.</text>
</comment>
<evidence type="ECO:0000256" key="7">
    <source>
        <dbReference type="ARBA" id="ARBA00023122"/>
    </source>
</evidence>
<dbReference type="PANTHER" id="PTHR43099:SF2">
    <property type="entry name" value="UPF0053 PROTEIN YRKA"/>
    <property type="match status" value="1"/>
</dbReference>
<evidence type="ECO:0000256" key="6">
    <source>
        <dbReference type="ARBA" id="ARBA00022989"/>
    </source>
</evidence>
<dbReference type="Pfam" id="PF01595">
    <property type="entry name" value="CNNM"/>
    <property type="match status" value="1"/>
</dbReference>
<dbReference type="SMART" id="SM01091">
    <property type="entry name" value="CorC_HlyC"/>
    <property type="match status" value="1"/>
</dbReference>
<dbReference type="InterPro" id="IPR044751">
    <property type="entry name" value="Ion_transp-like_CBS"/>
</dbReference>
<feature type="domain" description="CBS" evidence="12">
    <location>
        <begin position="286"/>
        <end position="343"/>
    </location>
</feature>
<dbReference type="GO" id="GO:0050660">
    <property type="term" value="F:flavin adenine dinucleotide binding"/>
    <property type="evidence" value="ECO:0007669"/>
    <property type="project" value="InterPro"/>
</dbReference>
<dbReference type="OrthoDB" id="9798188at2"/>
<reference evidence="14 17" key="2">
    <citation type="submission" date="2018-03" db="EMBL/GenBank/DDBJ databases">
        <title>The uncultured portion of the human microbiome is neutrally assembled.</title>
        <authorList>
            <person name="Jeraldo P."/>
            <person name="Boardman L."/>
            <person name="White B.A."/>
            <person name="Nelson H."/>
            <person name="Goldenfeld N."/>
            <person name="Chia N."/>
        </authorList>
    </citation>
    <scope>NUCLEOTIDE SEQUENCE [LARGE SCALE GENOMIC DNA]</scope>
    <source>
        <strain evidence="14">CIM:MAG 903</strain>
    </source>
</reference>
<dbReference type="Gene3D" id="3.30.465.10">
    <property type="match status" value="1"/>
</dbReference>
<evidence type="ECO:0000256" key="3">
    <source>
        <dbReference type="ARBA" id="ARBA00022475"/>
    </source>
</evidence>
<dbReference type="Gene3D" id="3.10.580.10">
    <property type="entry name" value="CBS-domain"/>
    <property type="match status" value="1"/>
</dbReference>
<name>A0A1I2QIE1_9CLOT</name>
<dbReference type="PROSITE" id="PS51846">
    <property type="entry name" value="CNNM"/>
    <property type="match status" value="1"/>
</dbReference>
<dbReference type="Pfam" id="PF00571">
    <property type="entry name" value="CBS"/>
    <property type="match status" value="2"/>
</dbReference>
<dbReference type="PANTHER" id="PTHR43099">
    <property type="entry name" value="UPF0053 PROTEIN YRKA"/>
    <property type="match status" value="1"/>
</dbReference>
<keyword evidence="8 10" id="KW-0472">Membrane</keyword>
<gene>
    <name evidence="14" type="ORF">DBY38_02545</name>
    <name evidence="15" type="ORF">SAMN04487885_14310</name>
</gene>
<feature type="domain" description="CBS" evidence="12">
    <location>
        <begin position="220"/>
        <end position="283"/>
    </location>
</feature>
<dbReference type="PROSITE" id="PS51371">
    <property type="entry name" value="CBS"/>
    <property type="match status" value="2"/>
</dbReference>
<feature type="domain" description="CNNM transmembrane" evidence="13">
    <location>
        <begin position="1"/>
        <end position="201"/>
    </location>
</feature>
<dbReference type="GeneID" id="90543574"/>
<dbReference type="GO" id="GO:0005886">
    <property type="term" value="C:plasma membrane"/>
    <property type="evidence" value="ECO:0007669"/>
    <property type="project" value="UniProtKB-SubCell"/>
</dbReference>
<keyword evidence="7 9" id="KW-0129">CBS domain</keyword>
<dbReference type="EMBL" id="FOOE01000043">
    <property type="protein sequence ID" value="SFG27740.1"/>
    <property type="molecule type" value="Genomic_DNA"/>
</dbReference>
<evidence type="ECO:0000256" key="2">
    <source>
        <dbReference type="ARBA" id="ARBA00006337"/>
    </source>
</evidence>
<dbReference type="InterPro" id="IPR046342">
    <property type="entry name" value="CBS_dom_sf"/>
</dbReference>
<dbReference type="InterPro" id="IPR005170">
    <property type="entry name" value="Transptr-assoc_dom"/>
</dbReference>
<accession>A0A1I2QIE1</accession>
<dbReference type="InterPro" id="IPR000644">
    <property type="entry name" value="CBS_dom"/>
</dbReference>
<dbReference type="SUPFAM" id="SSF54631">
    <property type="entry name" value="CBS-domain pair"/>
    <property type="match status" value="1"/>
</dbReference>
<evidence type="ECO:0000256" key="1">
    <source>
        <dbReference type="ARBA" id="ARBA00004651"/>
    </source>
</evidence>
<evidence type="ECO:0000256" key="10">
    <source>
        <dbReference type="PROSITE-ProRule" id="PRU01193"/>
    </source>
</evidence>
<dbReference type="STRING" id="1529.SAMN04487885_14310"/>
<keyword evidence="5" id="KW-0677">Repeat</keyword>
<evidence type="ECO:0000313" key="16">
    <source>
        <dbReference type="Proteomes" id="UP000182135"/>
    </source>
</evidence>
<keyword evidence="16" id="KW-1185">Reference proteome</keyword>
<keyword evidence="6 10" id="KW-1133">Transmembrane helix</keyword>
<dbReference type="Proteomes" id="UP000182135">
    <property type="component" value="Unassembled WGS sequence"/>
</dbReference>
<evidence type="ECO:0000256" key="9">
    <source>
        <dbReference type="PROSITE-ProRule" id="PRU00703"/>
    </source>
</evidence>
<keyword evidence="4 10" id="KW-0812">Transmembrane</keyword>
<evidence type="ECO:0000313" key="14">
    <source>
        <dbReference type="EMBL" id="PWL55090.1"/>
    </source>
</evidence>
<dbReference type="InterPro" id="IPR051676">
    <property type="entry name" value="UPF0053_domain"/>
</dbReference>
<dbReference type="Proteomes" id="UP000246114">
    <property type="component" value="Unassembled WGS sequence"/>
</dbReference>
<sequence>MDSSPSGSIILILILVAVNAFFAGTEMAIVSVNKTRISILADGGNEKAKLLQKLLDEPSKFLATIQVAITFAGFFASASAATKLSGGFASVLKSANIAYSDEISLVIVTVIISYITLVLGELLPKRVALKDAEKISLATVKPIIFISKLAKPFVMLLSWSTNLLVKLLGCDAENSEDRMSKEEIRSIVEVGQEHGVINESEKEMIESIICFDDKMSKEVMTPRTEVFMLSVSDKIENKIDAILTENFSRIPIYEKEIDNIVGILYMKDLFSAIVKNGISNVDIKDIMREPYFVPETKIVENLFKEIQATKNHIAILIDEYGGFSGIVTIEDLIEEVVGDITDEHDAEEPEIEKVNENSYIVNGLLNIDEVNEALNLDLASESADTIGGLIIELLGNIPKSKEETPIVHGNTIFKIEKLDEKRVDKVRISIVS</sequence>
<dbReference type="eggNOG" id="COG1253">
    <property type="taxonomic scope" value="Bacteria"/>
</dbReference>
<dbReference type="Pfam" id="PF03471">
    <property type="entry name" value="CorC_HlyC"/>
    <property type="match status" value="1"/>
</dbReference>
<evidence type="ECO:0000313" key="17">
    <source>
        <dbReference type="Proteomes" id="UP000246114"/>
    </source>
</evidence>
<dbReference type="FunFam" id="3.10.580.10:FF:000002">
    <property type="entry name" value="Magnesium/cobalt efflux protein CorC"/>
    <property type="match status" value="1"/>
</dbReference>
<dbReference type="InterPro" id="IPR002550">
    <property type="entry name" value="CNNM"/>
</dbReference>
<evidence type="ECO:0000256" key="4">
    <source>
        <dbReference type="ARBA" id="ARBA00022692"/>
    </source>
</evidence>
<evidence type="ECO:0000256" key="5">
    <source>
        <dbReference type="ARBA" id="ARBA00022737"/>
    </source>
</evidence>
<dbReference type="InterPro" id="IPR036318">
    <property type="entry name" value="FAD-bd_PCMH-like_sf"/>
</dbReference>
<feature type="transmembrane region" description="Helical" evidence="11">
    <location>
        <begin position="6"/>
        <end position="30"/>
    </location>
</feature>
<dbReference type="EMBL" id="QAMZ01000013">
    <property type="protein sequence ID" value="PWL55090.1"/>
    <property type="molecule type" value="Genomic_DNA"/>
</dbReference>
<dbReference type="RefSeq" id="WP_027639805.1">
    <property type="nucleotide sequence ID" value="NZ_BAAACD010000028.1"/>
</dbReference>
<reference evidence="15 16" key="1">
    <citation type="submission" date="2016-10" db="EMBL/GenBank/DDBJ databases">
        <authorList>
            <person name="de Groot N.N."/>
        </authorList>
    </citation>
    <scope>NUCLEOTIDE SEQUENCE [LARGE SCALE GENOMIC DNA]</scope>
    <source>
        <strain evidence="15 16">NLAE-zl-G419</strain>
    </source>
</reference>
<proteinExistence type="inferred from homology"/>
<evidence type="ECO:0000256" key="11">
    <source>
        <dbReference type="SAM" id="Phobius"/>
    </source>
</evidence>